<dbReference type="Proteomes" id="UP000002366">
    <property type="component" value="Chromosome"/>
</dbReference>
<sequence>MTKTGYPFIQLEGNPFERGRIYGKECSNLIRKSISNYSFMFKTFSGMSWEEAKERARSYIPFIAEYSPQLIEEMKGIAEGAILHFDDIVTLNSRSEIVLDNTLDGCTAFGVSSSISKDGVAYVCQNWDWIRRQGDTLVILQIKQEEPLPQLLLIAEAGIISGKGLNSAGIGVCFNALSTGKGKPGVPIHILLREIMSSPTLGDAVEAVARAERASSGNFLVGTAEGEIINIESAPSDFGVLYAEKGYLAHTNHFLSPNIICKEKDHGKVILPDTFHRLGRINVLLNEKVDSVDQKLCQRFLSDHKNAPDAICRHEDPRDPEGKQLASVYSIIMNLMERTLWISDSNPCTSEFCSYSFKK</sequence>
<gene>
    <name evidence="2" type="ordered locus">Amico_1311</name>
</gene>
<dbReference type="PANTHER" id="PTHR34180:SF1">
    <property type="entry name" value="BETA-ALANYL-DOPAMINE_CARCININE HYDROLASE"/>
    <property type="match status" value="1"/>
</dbReference>
<evidence type="ECO:0000259" key="1">
    <source>
        <dbReference type="Pfam" id="PF03417"/>
    </source>
</evidence>
<dbReference type="AlphaFoldDB" id="D5EFU8"/>
<keyword evidence="2" id="KW-0808">Transferase</keyword>
<organism evidence="2 3">
    <name type="scientific">Aminobacterium colombiense (strain DSM 12261 / ALA-1)</name>
    <dbReference type="NCBI Taxonomy" id="572547"/>
    <lineage>
        <taxon>Bacteria</taxon>
        <taxon>Thermotogati</taxon>
        <taxon>Synergistota</taxon>
        <taxon>Synergistia</taxon>
        <taxon>Synergistales</taxon>
        <taxon>Aminobacteriaceae</taxon>
        <taxon>Aminobacterium</taxon>
    </lineage>
</organism>
<dbReference type="EMBL" id="CP001997">
    <property type="protein sequence ID" value="ADE57430.1"/>
    <property type="molecule type" value="Genomic_DNA"/>
</dbReference>
<name>D5EFU8_AMICL</name>
<keyword evidence="3" id="KW-1185">Reference proteome</keyword>
<dbReference type="InterPro" id="IPR047801">
    <property type="entry name" value="Peptidase_C45"/>
</dbReference>
<dbReference type="NCBIfam" id="NF040521">
    <property type="entry name" value="C45_proenzyme"/>
    <property type="match status" value="1"/>
</dbReference>
<dbReference type="Gene3D" id="1.10.10.2120">
    <property type="match status" value="1"/>
</dbReference>
<dbReference type="eggNOG" id="COG4927">
    <property type="taxonomic scope" value="Bacteria"/>
</dbReference>
<dbReference type="GO" id="GO:0016740">
    <property type="term" value="F:transferase activity"/>
    <property type="evidence" value="ECO:0007669"/>
    <property type="project" value="UniProtKB-KW"/>
</dbReference>
<reference evidence="2 3" key="1">
    <citation type="journal article" date="2010" name="Stand. Genomic Sci.">
        <title>Complete genome sequence of Aminobacterium colombiense type strain (ALA-1).</title>
        <authorList>
            <person name="Chertkov O."/>
            <person name="Sikorski J."/>
            <person name="Brambilla E."/>
            <person name="Lapidus A."/>
            <person name="Copeland A."/>
            <person name="Glavina Del Rio T."/>
            <person name="Nolan M."/>
            <person name="Lucas S."/>
            <person name="Tice H."/>
            <person name="Cheng J.F."/>
            <person name="Han C."/>
            <person name="Detter J.C."/>
            <person name="Bruce D."/>
            <person name="Tapia R."/>
            <person name="Goodwin L."/>
            <person name="Pitluck S."/>
            <person name="Liolios K."/>
            <person name="Ivanova N."/>
            <person name="Mavromatis K."/>
            <person name="Ovchinnikova G."/>
            <person name="Pati A."/>
            <person name="Chen A."/>
            <person name="Palaniappan K."/>
            <person name="Land M."/>
            <person name="Hauser L."/>
            <person name="Chang Y.J."/>
            <person name="Jeffries C.D."/>
            <person name="Spring S."/>
            <person name="Rohde M."/>
            <person name="Goker M."/>
            <person name="Bristow J."/>
            <person name="Eisen J.A."/>
            <person name="Markowitz V."/>
            <person name="Hugenholtz P."/>
            <person name="Kyrpides N.C."/>
            <person name="Klenk H.P."/>
        </authorList>
    </citation>
    <scope>NUCLEOTIDE SEQUENCE [LARGE SCALE GENOMIC DNA]</scope>
    <source>
        <strain evidence="3">DSM 12261 / ALA-1</strain>
    </source>
</reference>
<protein>
    <submittedName>
        <fullName evidence="2">Peptidase C45 acyl-coenzyme A:6-aminopenicillanic acid acyl-transferase</fullName>
    </submittedName>
</protein>
<dbReference type="PANTHER" id="PTHR34180">
    <property type="entry name" value="PEPTIDASE C45"/>
    <property type="match status" value="1"/>
</dbReference>
<evidence type="ECO:0000313" key="3">
    <source>
        <dbReference type="Proteomes" id="UP000002366"/>
    </source>
</evidence>
<evidence type="ECO:0000313" key="2">
    <source>
        <dbReference type="EMBL" id="ADE57430.1"/>
    </source>
</evidence>
<dbReference type="Pfam" id="PF03417">
    <property type="entry name" value="AAT"/>
    <property type="match status" value="1"/>
</dbReference>
<dbReference type="InterPro" id="IPR047794">
    <property type="entry name" value="C45_proenzyme-like"/>
</dbReference>
<feature type="domain" description="Peptidase C45 hydrolase" evidence="1">
    <location>
        <begin position="117"/>
        <end position="342"/>
    </location>
</feature>
<dbReference type="Gene3D" id="3.60.60.10">
    <property type="entry name" value="Penicillin V Acylase, Chain A"/>
    <property type="match status" value="1"/>
</dbReference>
<accession>D5EFU8</accession>
<proteinExistence type="predicted"/>
<dbReference type="InterPro" id="IPR005079">
    <property type="entry name" value="Peptidase_C45_hydrolase"/>
</dbReference>
<dbReference type="HOGENOM" id="CLU_037787_0_1_0"/>
<dbReference type="KEGG" id="aco:Amico_1311"/>
<dbReference type="RefSeq" id="WP_013048693.1">
    <property type="nucleotide sequence ID" value="NC_014011.1"/>
</dbReference>